<evidence type="ECO:0000313" key="2">
    <source>
        <dbReference type="EMBL" id="APG47167.1"/>
    </source>
</evidence>
<dbReference type="Proteomes" id="UP000183859">
    <property type="component" value="Chromosome"/>
</dbReference>
<dbReference type="KEGG" id="php:PhaeoP97_01754"/>
<name>A0A1L3I505_9RHOB</name>
<gene>
    <name evidence="2" type="ORF">PhaeoP97_01754</name>
</gene>
<keyword evidence="3" id="KW-1185">Reference proteome</keyword>
<evidence type="ECO:0000256" key="1">
    <source>
        <dbReference type="SAM" id="MobiDB-lite"/>
    </source>
</evidence>
<organism evidence="2 3">
    <name type="scientific">Phaeobacter porticola</name>
    <dbReference type="NCBI Taxonomy" id="1844006"/>
    <lineage>
        <taxon>Bacteria</taxon>
        <taxon>Pseudomonadati</taxon>
        <taxon>Pseudomonadota</taxon>
        <taxon>Alphaproteobacteria</taxon>
        <taxon>Rhodobacterales</taxon>
        <taxon>Roseobacteraceae</taxon>
        <taxon>Phaeobacter</taxon>
    </lineage>
</organism>
<dbReference type="AlphaFoldDB" id="A0A1L3I505"/>
<accession>A0A1L3I505</accession>
<dbReference type="EMBL" id="CP016364">
    <property type="protein sequence ID" value="APG47167.1"/>
    <property type="molecule type" value="Genomic_DNA"/>
</dbReference>
<reference evidence="3" key="1">
    <citation type="submission" date="2016-07" db="EMBL/GenBank/DDBJ databases">
        <title>Phaeobacter portensis sp. nov., a tropodithietic acid producing bacterium isolated from a German harbor.</title>
        <authorList>
            <person name="Freese H.M."/>
            <person name="Bunk B."/>
            <person name="Breider S."/>
            <person name="Brinkhoff T."/>
        </authorList>
    </citation>
    <scope>NUCLEOTIDE SEQUENCE [LARGE SCALE GENOMIC DNA]</scope>
    <source>
        <strain evidence="3">P97</strain>
    </source>
</reference>
<evidence type="ECO:0000313" key="3">
    <source>
        <dbReference type="Proteomes" id="UP000183859"/>
    </source>
</evidence>
<sequence length="111" mass="11849">MGAPSIVFWFKDFQLTQNGGGALPDGFQNGHRYTSLVGLAMSVGSSVPNGASGCWQPNSDIRMRPATPSLQTRRIPPDFPRADLQASSAGQVDAAPRSKVRDAQIETFAKS</sequence>
<protein>
    <submittedName>
        <fullName evidence="2">Uncharacterized protein</fullName>
    </submittedName>
</protein>
<feature type="region of interest" description="Disordered" evidence="1">
    <location>
        <begin position="55"/>
        <end position="111"/>
    </location>
</feature>
<proteinExistence type="predicted"/>